<dbReference type="OrthoDB" id="5386330at2759"/>
<dbReference type="InterPro" id="IPR021858">
    <property type="entry name" value="Fun_TF"/>
</dbReference>
<organism evidence="4 5">
    <name type="scientific">Cylindrodendrum hubeiense</name>
    <dbReference type="NCBI Taxonomy" id="595255"/>
    <lineage>
        <taxon>Eukaryota</taxon>
        <taxon>Fungi</taxon>
        <taxon>Dikarya</taxon>
        <taxon>Ascomycota</taxon>
        <taxon>Pezizomycotina</taxon>
        <taxon>Sordariomycetes</taxon>
        <taxon>Hypocreomycetidae</taxon>
        <taxon>Hypocreales</taxon>
        <taxon>Nectriaceae</taxon>
        <taxon>Cylindrodendrum</taxon>
    </lineage>
</organism>
<dbReference type="AlphaFoldDB" id="A0A9P5HMK9"/>
<keyword evidence="3" id="KW-0812">Transmembrane</keyword>
<dbReference type="GO" id="GO:0003700">
    <property type="term" value="F:DNA-binding transcription factor activity"/>
    <property type="evidence" value="ECO:0007669"/>
    <property type="project" value="TreeGrafter"/>
</dbReference>
<evidence type="ECO:0000256" key="1">
    <source>
        <dbReference type="ARBA" id="ARBA00004123"/>
    </source>
</evidence>
<dbReference type="PANTHER" id="PTHR37534">
    <property type="entry name" value="TRANSCRIPTIONAL ACTIVATOR PROTEIN UGA3"/>
    <property type="match status" value="1"/>
</dbReference>
<keyword evidence="5" id="KW-1185">Reference proteome</keyword>
<reference evidence="4" key="1">
    <citation type="submission" date="2020-03" db="EMBL/GenBank/DDBJ databases">
        <title>Draft Genome Sequence of Cylindrodendrum hubeiense.</title>
        <authorList>
            <person name="Buettner E."/>
            <person name="Kellner H."/>
        </authorList>
    </citation>
    <scope>NUCLEOTIDE SEQUENCE</scope>
    <source>
        <strain evidence="4">IHI 201604</strain>
    </source>
</reference>
<evidence type="ECO:0000256" key="3">
    <source>
        <dbReference type="SAM" id="Phobius"/>
    </source>
</evidence>
<dbReference type="GO" id="GO:0005634">
    <property type="term" value="C:nucleus"/>
    <property type="evidence" value="ECO:0007669"/>
    <property type="project" value="UniProtKB-SubCell"/>
</dbReference>
<comment type="subcellular location">
    <subcellularLocation>
        <location evidence="1">Nucleus</location>
    </subcellularLocation>
</comment>
<dbReference type="EMBL" id="JAANBB010000004">
    <property type="protein sequence ID" value="KAF7557616.1"/>
    <property type="molecule type" value="Genomic_DNA"/>
</dbReference>
<dbReference type="GO" id="GO:0045944">
    <property type="term" value="P:positive regulation of transcription by RNA polymerase II"/>
    <property type="evidence" value="ECO:0007669"/>
    <property type="project" value="TreeGrafter"/>
</dbReference>
<dbReference type="Proteomes" id="UP000722485">
    <property type="component" value="Unassembled WGS sequence"/>
</dbReference>
<protein>
    <submittedName>
        <fullName evidence="4">Uncharacterized protein</fullName>
    </submittedName>
</protein>
<evidence type="ECO:0000256" key="2">
    <source>
        <dbReference type="ARBA" id="ARBA00023242"/>
    </source>
</evidence>
<dbReference type="Pfam" id="PF11951">
    <property type="entry name" value="Fungal_trans_2"/>
    <property type="match status" value="2"/>
</dbReference>
<proteinExistence type="predicted"/>
<keyword evidence="3" id="KW-1133">Transmembrane helix</keyword>
<keyword evidence="3" id="KW-0472">Membrane</keyword>
<name>A0A9P5HMK9_9HYPO</name>
<sequence>MTRRKRPYIPKVKDLDQTTILSVSDESNKDTEEVLDIPQIEAGLAESSCQVFDWASSSILPPIPHSSKTSTSLEDDDNHELEALQGLSRSLTPLLSESCLGQLEPRMEFLLTYFSNNIAPEMVVVDDVNNGWRHLILPMARTSEVMMSAVLAASAYHLRGRDANQSVADPNRLYGQAIRELKRKSDLSGCDQRAKQVVILAIVVLLVAVMITGCSDFPIIFHMLESALDAVGGESGLLDGGEMSQFLLRQIRKLRVYAAPLLSQDAGLYTMMHRAQESFDCLDYYDKLHPKQSSMFKAIANIRQQAFNIYLDRVLAKGVSTASKGAVDRFITAIQALEGTPGEHVLIWPVLIAASESSTLEHQKVFEDFLDRQYRRNGFLNILKAVELLKKIWAPTTSEDWPALLPVPQVFIM</sequence>
<gene>
    <name evidence="4" type="ORF">G7Z17_g566</name>
</gene>
<keyword evidence="2" id="KW-0539">Nucleus</keyword>
<feature type="transmembrane region" description="Helical" evidence="3">
    <location>
        <begin position="197"/>
        <end position="221"/>
    </location>
</feature>
<dbReference type="PANTHER" id="PTHR37534:SF17">
    <property type="entry name" value="ZN(2)-C6 FUNGAL-TYPE DOMAIN-CONTAINING PROTEIN"/>
    <property type="match status" value="1"/>
</dbReference>
<comment type="caution">
    <text evidence="4">The sequence shown here is derived from an EMBL/GenBank/DDBJ whole genome shotgun (WGS) entry which is preliminary data.</text>
</comment>
<dbReference type="GO" id="GO:0000976">
    <property type="term" value="F:transcription cis-regulatory region binding"/>
    <property type="evidence" value="ECO:0007669"/>
    <property type="project" value="TreeGrafter"/>
</dbReference>
<evidence type="ECO:0000313" key="5">
    <source>
        <dbReference type="Proteomes" id="UP000722485"/>
    </source>
</evidence>
<evidence type="ECO:0000313" key="4">
    <source>
        <dbReference type="EMBL" id="KAF7557616.1"/>
    </source>
</evidence>
<accession>A0A9P5HMK9</accession>